<name>A0A5J4Z622_PORPP</name>
<reference evidence="12" key="1">
    <citation type="journal article" date="2019" name="Nat. Commun.">
        <title>Expansion of phycobilisome linker gene families in mesophilic red algae.</title>
        <authorList>
            <person name="Lee J."/>
            <person name="Kim D."/>
            <person name="Bhattacharya D."/>
            <person name="Yoon H.S."/>
        </authorList>
    </citation>
    <scope>NUCLEOTIDE SEQUENCE [LARGE SCALE GENOMIC DNA]</scope>
    <source>
        <strain evidence="12">CCMP 1328</strain>
    </source>
</reference>
<dbReference type="AlphaFoldDB" id="A0A5J4Z622"/>
<comment type="caution">
    <text evidence="11">The sequence shown here is derived from an EMBL/GenBank/DDBJ whole genome shotgun (WGS) entry which is preliminary data.</text>
</comment>
<keyword evidence="7" id="KW-0793">Thylakoid</keyword>
<protein>
    <submittedName>
        <fullName evidence="11">Phycobilisome 32.1 kDa linker polypeptide, phycocyanin-associated, rod</fullName>
    </submittedName>
</protein>
<dbReference type="GO" id="GO:0009535">
    <property type="term" value="C:chloroplast thylakoid membrane"/>
    <property type="evidence" value="ECO:0007669"/>
    <property type="project" value="UniProtKB-SubCell"/>
</dbReference>
<dbReference type="GO" id="GO:0015979">
    <property type="term" value="P:photosynthesis"/>
    <property type="evidence" value="ECO:0007669"/>
    <property type="project" value="UniProtKB-KW"/>
</dbReference>
<evidence type="ECO:0000256" key="2">
    <source>
        <dbReference type="ARBA" id="ARBA00022528"/>
    </source>
</evidence>
<dbReference type="PROSITE" id="PS51445">
    <property type="entry name" value="PBS_LINKER"/>
    <property type="match status" value="1"/>
</dbReference>
<evidence type="ECO:0000256" key="4">
    <source>
        <dbReference type="ARBA" id="ARBA00022549"/>
    </source>
</evidence>
<keyword evidence="8" id="KW-0472">Membrane</keyword>
<dbReference type="InterPro" id="IPR001297">
    <property type="entry name" value="PBS_linker_dom"/>
</dbReference>
<evidence type="ECO:0000256" key="8">
    <source>
        <dbReference type="ARBA" id="ARBA00023136"/>
    </source>
</evidence>
<feature type="domain" description="PBS-linker" evidence="10">
    <location>
        <begin position="75"/>
        <end position="247"/>
    </location>
</feature>
<accession>A0A5J4Z622</accession>
<dbReference type="PANTHER" id="PTHR34011">
    <property type="entry name" value="PHYCOBILISOME 32.1 KDA LINKER POLYPEPTIDE, PHYCOCYANIN-ASSOCIATED, ROD 2-RELATED"/>
    <property type="match status" value="1"/>
</dbReference>
<dbReference type="Proteomes" id="UP000324585">
    <property type="component" value="Unassembled WGS sequence"/>
</dbReference>
<evidence type="ECO:0000313" key="12">
    <source>
        <dbReference type="Proteomes" id="UP000324585"/>
    </source>
</evidence>
<organism evidence="11 12">
    <name type="scientific">Porphyridium purpureum</name>
    <name type="common">Red alga</name>
    <name type="synonym">Porphyridium cruentum</name>
    <dbReference type="NCBI Taxonomy" id="35688"/>
    <lineage>
        <taxon>Eukaryota</taxon>
        <taxon>Rhodophyta</taxon>
        <taxon>Bangiophyceae</taxon>
        <taxon>Porphyridiales</taxon>
        <taxon>Porphyridiaceae</taxon>
        <taxon>Porphyridium</taxon>
    </lineage>
</organism>
<gene>
    <name evidence="11" type="ORF">FVE85_6360</name>
</gene>
<dbReference type="GO" id="GO:0030089">
    <property type="term" value="C:phycobilisome"/>
    <property type="evidence" value="ECO:0007669"/>
    <property type="project" value="UniProtKB-UniRule"/>
</dbReference>
<keyword evidence="2" id="KW-0150">Chloroplast</keyword>
<dbReference type="Gene3D" id="1.10.3130.20">
    <property type="entry name" value="Phycobilisome linker domain"/>
    <property type="match status" value="1"/>
</dbReference>
<evidence type="ECO:0000256" key="7">
    <source>
        <dbReference type="ARBA" id="ARBA00023078"/>
    </source>
</evidence>
<evidence type="ECO:0000256" key="3">
    <source>
        <dbReference type="ARBA" id="ARBA00022531"/>
    </source>
</evidence>
<evidence type="ECO:0000259" key="10">
    <source>
        <dbReference type="PROSITE" id="PS51445"/>
    </source>
</evidence>
<evidence type="ECO:0000256" key="9">
    <source>
        <dbReference type="PROSITE-ProRule" id="PRU00775"/>
    </source>
</evidence>
<comment type="similarity">
    <text evidence="9">Belongs to the phycobilisome linker protein family.</text>
</comment>
<comment type="subcellular location">
    <subcellularLocation>
        <location evidence="1">Plastid</location>
        <location evidence="1">Chloroplast thylakoid membrane</location>
        <topology evidence="1">Peripheral membrane protein</topology>
        <orientation evidence="1">Stromal side</orientation>
    </subcellularLocation>
</comment>
<keyword evidence="5" id="KW-0934">Plastid</keyword>
<sequence>MAFGVALVGTRSCVVRGTAGCVAAAAGQGNAGVRAVSGRCATRMSGARDGDDAGVRGGAAAQGARAQSVVQHGWESGAARFNGLALWSAGSPARIVLDAAADDEQIDDAVCGVYSRMFGMAWREVFESDDALYSAERLLFDGCLSLRGFVSLVLKSETYKKLFFLNKSTPLFVESTVLKVLGRPVQGEAEFAKYALILSSSGYNAVIDALVESYEYEKVYGDNACPLSTEPELEVARFVPQTVYASR</sequence>
<keyword evidence="4" id="KW-0042">Antenna complex</keyword>
<dbReference type="InterPro" id="IPR038255">
    <property type="entry name" value="PBS_linker_sf"/>
</dbReference>
<keyword evidence="12" id="KW-1185">Reference proteome</keyword>
<keyword evidence="6 9" id="KW-0605">Phycobilisome</keyword>
<evidence type="ECO:0000313" key="11">
    <source>
        <dbReference type="EMBL" id="KAA8498775.1"/>
    </source>
</evidence>
<evidence type="ECO:0000256" key="5">
    <source>
        <dbReference type="ARBA" id="ARBA00022640"/>
    </source>
</evidence>
<dbReference type="EMBL" id="VRMN01000001">
    <property type="protein sequence ID" value="KAA8498775.1"/>
    <property type="molecule type" value="Genomic_DNA"/>
</dbReference>
<dbReference type="Pfam" id="PF00427">
    <property type="entry name" value="PBS_linker_poly"/>
    <property type="match status" value="1"/>
</dbReference>
<evidence type="ECO:0000256" key="6">
    <source>
        <dbReference type="ARBA" id="ARBA00022738"/>
    </source>
</evidence>
<proteinExistence type="inferred from homology"/>
<keyword evidence="3" id="KW-0602">Photosynthesis</keyword>
<evidence type="ECO:0000256" key="1">
    <source>
        <dbReference type="ARBA" id="ARBA00004185"/>
    </source>
</evidence>